<gene>
    <name evidence="3" type="ORF">DAPK24_034970</name>
</gene>
<dbReference type="PROSITE" id="PS50048">
    <property type="entry name" value="ZN2_CY6_FUNGAL_2"/>
    <property type="match status" value="1"/>
</dbReference>
<feature type="compositionally biased region" description="Low complexity" evidence="1">
    <location>
        <begin position="202"/>
        <end position="215"/>
    </location>
</feature>
<comment type="caution">
    <text evidence="3">The sequence shown here is derived from an EMBL/GenBank/DDBJ whole genome shotgun (WGS) entry which is preliminary data.</text>
</comment>
<feature type="compositionally biased region" description="Basic and acidic residues" evidence="1">
    <location>
        <begin position="55"/>
        <end position="73"/>
    </location>
</feature>
<dbReference type="SMART" id="SM00066">
    <property type="entry name" value="GAL4"/>
    <property type="match status" value="1"/>
</dbReference>
<proteinExistence type="predicted"/>
<dbReference type="EMBL" id="BTGB01000005">
    <property type="protein sequence ID" value="GMM46922.1"/>
    <property type="molecule type" value="Genomic_DNA"/>
</dbReference>
<feature type="domain" description="Zn(2)-C6 fungal-type" evidence="2">
    <location>
        <begin position="14"/>
        <end position="44"/>
    </location>
</feature>
<feature type="region of interest" description="Disordered" evidence="1">
    <location>
        <begin position="55"/>
        <end position="79"/>
    </location>
</feature>
<dbReference type="Pfam" id="PF00172">
    <property type="entry name" value="Zn_clus"/>
    <property type="match status" value="1"/>
</dbReference>
<name>A0AAV5R6I9_PICKL</name>
<dbReference type="AlphaFoldDB" id="A0AAV5R6I9"/>
<keyword evidence="4" id="KW-1185">Reference proteome</keyword>
<dbReference type="PANTHER" id="PTHR47657">
    <property type="entry name" value="STEROL REGULATORY ELEMENT-BINDING PROTEIN ECM22"/>
    <property type="match status" value="1"/>
</dbReference>
<dbReference type="Gene3D" id="4.10.240.10">
    <property type="entry name" value="Zn(2)-C6 fungal-type DNA-binding domain"/>
    <property type="match status" value="1"/>
</dbReference>
<evidence type="ECO:0000259" key="2">
    <source>
        <dbReference type="PROSITE" id="PS50048"/>
    </source>
</evidence>
<evidence type="ECO:0000256" key="1">
    <source>
        <dbReference type="SAM" id="MobiDB-lite"/>
    </source>
</evidence>
<dbReference type="PANTHER" id="PTHR47657:SF7">
    <property type="entry name" value="STEROL REGULATORY ELEMENT-BINDING PROTEIN ECM22"/>
    <property type="match status" value="1"/>
</dbReference>
<dbReference type="Proteomes" id="UP001378960">
    <property type="component" value="Unassembled WGS sequence"/>
</dbReference>
<dbReference type="GO" id="GO:0008270">
    <property type="term" value="F:zinc ion binding"/>
    <property type="evidence" value="ECO:0007669"/>
    <property type="project" value="InterPro"/>
</dbReference>
<feature type="region of interest" description="Disordered" evidence="1">
    <location>
        <begin position="145"/>
        <end position="173"/>
    </location>
</feature>
<dbReference type="CDD" id="cd00067">
    <property type="entry name" value="GAL4"/>
    <property type="match status" value="1"/>
</dbReference>
<dbReference type="SUPFAM" id="SSF57701">
    <property type="entry name" value="Zn2/Cys6 DNA-binding domain"/>
    <property type="match status" value="1"/>
</dbReference>
<organism evidence="3 4">
    <name type="scientific">Pichia kluyveri</name>
    <name type="common">Yeast</name>
    <dbReference type="NCBI Taxonomy" id="36015"/>
    <lineage>
        <taxon>Eukaryota</taxon>
        <taxon>Fungi</taxon>
        <taxon>Dikarya</taxon>
        <taxon>Ascomycota</taxon>
        <taxon>Saccharomycotina</taxon>
        <taxon>Pichiomycetes</taxon>
        <taxon>Pichiales</taxon>
        <taxon>Pichiaceae</taxon>
        <taxon>Pichia</taxon>
    </lineage>
</organism>
<accession>A0AAV5R6I9</accession>
<sequence length="718" mass="84288">MSFMRKPHKKAKTGCSSCKKRRIKCDEGKPTCLRCEKRNLQCVYLPVLPRNYYKDKDKEKDKDKRKDINDNESLKSNNTIINETSSIELPSSSLMKSKSVPNMNNFSKNDENLRYSLPMYHYESNDSNQSSNYAYNNGPLQFSSQNSNNHNVTNTNTNITNANSSKNNNMGNSSMYYLQQSNIQSLIDINNSEWRKYNHVSNENSKSINNNNETKSTSEKSFTDSISSLEPVVYKRSSISSIIDKSKHLDNKYEEFCTQIQKKFSHKRHDTVEPENPTKNNFRLPQPSINFKKFDNNNNNNNNFNNKFFQDMKSLNAEKNKLNHSVRLPHLNSYSNDENFNKIFNSMFITPSLDFSYLSNLHINNQFLSYACHFELNMKIQKFCTNNLPFILTKDKFCIQLIMIMLEYSPLYESLYHVFTSLAFISIYHSIIDNKSNERDPFFGFEPEVYLTLSDYHMSRSIQSLNLDVNLEETCRRTCCLYLTSIFQILCSILQPSQKICSRSFLMLYKNMEFIGDTFNSYFKGCSRFIDSLERFLIKKSSTSNDLYFPNYLFDLPNVNYFEDINNHHEKHKKSVELLNDENKRIINIMVERLSIVYRSLRNKINFDYQVDNFNPIFNQPYVIEDDLIITIHRLFYKVPDQFIHLVSIGEPRSLIIIGYSILLLNSKPNHIFSKCHLLNEVEFILNRLDKLKNAKYWKAWLNPVIVALNNTDQSTIS</sequence>
<dbReference type="InterPro" id="IPR001138">
    <property type="entry name" value="Zn2Cys6_DnaBD"/>
</dbReference>
<dbReference type="GO" id="GO:0000981">
    <property type="term" value="F:DNA-binding transcription factor activity, RNA polymerase II-specific"/>
    <property type="evidence" value="ECO:0007669"/>
    <property type="project" value="InterPro"/>
</dbReference>
<evidence type="ECO:0000313" key="3">
    <source>
        <dbReference type="EMBL" id="GMM46922.1"/>
    </source>
</evidence>
<feature type="region of interest" description="Disordered" evidence="1">
    <location>
        <begin position="202"/>
        <end position="222"/>
    </location>
</feature>
<protein>
    <recommendedName>
        <fullName evidence="2">Zn(2)-C6 fungal-type domain-containing protein</fullName>
    </recommendedName>
</protein>
<evidence type="ECO:0000313" key="4">
    <source>
        <dbReference type="Proteomes" id="UP001378960"/>
    </source>
</evidence>
<dbReference type="PROSITE" id="PS00463">
    <property type="entry name" value="ZN2_CY6_FUNGAL_1"/>
    <property type="match status" value="1"/>
</dbReference>
<dbReference type="InterPro" id="IPR052400">
    <property type="entry name" value="Zn2-C6_fungal_TF"/>
</dbReference>
<reference evidence="3 4" key="1">
    <citation type="journal article" date="2023" name="Elife">
        <title>Identification of key yeast species and microbe-microbe interactions impacting larval growth of Drosophila in the wild.</title>
        <authorList>
            <person name="Mure A."/>
            <person name="Sugiura Y."/>
            <person name="Maeda R."/>
            <person name="Honda K."/>
            <person name="Sakurai N."/>
            <person name="Takahashi Y."/>
            <person name="Watada M."/>
            <person name="Katoh T."/>
            <person name="Gotoh A."/>
            <person name="Gotoh Y."/>
            <person name="Taniguchi I."/>
            <person name="Nakamura K."/>
            <person name="Hayashi T."/>
            <person name="Katayama T."/>
            <person name="Uemura T."/>
            <person name="Hattori Y."/>
        </authorList>
    </citation>
    <scope>NUCLEOTIDE SEQUENCE [LARGE SCALE GENOMIC DNA]</scope>
    <source>
        <strain evidence="3 4">PK-24</strain>
    </source>
</reference>
<dbReference type="InterPro" id="IPR036864">
    <property type="entry name" value="Zn2-C6_fun-type_DNA-bd_sf"/>
</dbReference>